<keyword evidence="1" id="KW-0732">Signal</keyword>
<evidence type="ECO:0000313" key="3">
    <source>
        <dbReference type="Proteomes" id="UP000676649"/>
    </source>
</evidence>
<feature type="signal peptide" evidence="1">
    <location>
        <begin position="1"/>
        <end position="18"/>
    </location>
</feature>
<feature type="chain" id="PRO_5036995221" evidence="1">
    <location>
        <begin position="19"/>
        <end position="179"/>
    </location>
</feature>
<accession>A0A975MQE1</accession>
<dbReference type="AlphaFoldDB" id="A0A975MQE1"/>
<name>A0A975MQE1_9GAMM</name>
<dbReference type="KEGG" id="mpad:KEF85_06490"/>
<keyword evidence="3" id="KW-1185">Reference proteome</keyword>
<sequence length="179" mass="20009">MLIRLLLLVMMLAVSGCATTPAKSPAWSEAMPAEDYFLMVYQQDDANSSRQSLDDYLNWVQRFYQGCAFYPNGWNAITAELLQRLPESEVAAAVQDKMAGLGLLIGSEWAKNNQTRSINTRHVSIWGNALLKSLAQGETLLLLDKVSADVDDLLGKRISADVITEDRFYAEEDIFKNIN</sequence>
<dbReference type="PROSITE" id="PS51257">
    <property type="entry name" value="PROKAR_LIPOPROTEIN"/>
    <property type="match status" value="1"/>
</dbReference>
<proteinExistence type="predicted"/>
<protein>
    <submittedName>
        <fullName evidence="2">Uncharacterized protein</fullName>
    </submittedName>
</protein>
<evidence type="ECO:0000256" key="1">
    <source>
        <dbReference type="SAM" id="SignalP"/>
    </source>
</evidence>
<dbReference type="RefSeq" id="WP_215584229.1">
    <property type="nucleotide sequence ID" value="NZ_CP073754.1"/>
</dbReference>
<dbReference type="Proteomes" id="UP000676649">
    <property type="component" value="Chromosome"/>
</dbReference>
<organism evidence="2 3">
    <name type="scientific">Methylomonas paludis</name>
    <dbReference type="NCBI Taxonomy" id="1173101"/>
    <lineage>
        <taxon>Bacteria</taxon>
        <taxon>Pseudomonadati</taxon>
        <taxon>Pseudomonadota</taxon>
        <taxon>Gammaproteobacteria</taxon>
        <taxon>Methylococcales</taxon>
        <taxon>Methylococcaceae</taxon>
        <taxon>Methylomonas</taxon>
    </lineage>
</organism>
<reference evidence="2" key="1">
    <citation type="submission" date="2021-04" db="EMBL/GenBank/DDBJ databases">
        <title>Draft genome sequence data of methanotrophic Methylovulum sp. strain S1L and Methylomonas sp. strain S2AM isolated from boreal lake water columns.</title>
        <authorList>
            <person name="Rissanen A.J."/>
            <person name="Mangayil R."/>
            <person name="Svenning M.M."/>
            <person name="Khanongnuch R."/>
        </authorList>
    </citation>
    <scope>NUCLEOTIDE SEQUENCE</scope>
    <source>
        <strain evidence="2">S2AM</strain>
    </source>
</reference>
<evidence type="ECO:0000313" key="2">
    <source>
        <dbReference type="EMBL" id="QWF72091.1"/>
    </source>
</evidence>
<gene>
    <name evidence="2" type="ORF">KEF85_06490</name>
</gene>
<dbReference type="EMBL" id="CP073754">
    <property type="protein sequence ID" value="QWF72091.1"/>
    <property type="molecule type" value="Genomic_DNA"/>
</dbReference>